<organism evidence="1">
    <name type="scientific">marine sediment metagenome</name>
    <dbReference type="NCBI Taxonomy" id="412755"/>
    <lineage>
        <taxon>unclassified sequences</taxon>
        <taxon>metagenomes</taxon>
        <taxon>ecological metagenomes</taxon>
    </lineage>
</organism>
<accession>X1S5K8</accession>
<reference evidence="1" key="1">
    <citation type="journal article" date="2014" name="Front. Microbiol.">
        <title>High frequency of phylogenetically diverse reductive dehalogenase-homologous genes in deep subseafloor sedimentary metagenomes.</title>
        <authorList>
            <person name="Kawai M."/>
            <person name="Futagami T."/>
            <person name="Toyoda A."/>
            <person name="Takaki Y."/>
            <person name="Nishi S."/>
            <person name="Hori S."/>
            <person name="Arai W."/>
            <person name="Tsubouchi T."/>
            <person name="Morono Y."/>
            <person name="Uchiyama I."/>
            <person name="Ito T."/>
            <person name="Fujiyama A."/>
            <person name="Inagaki F."/>
            <person name="Takami H."/>
        </authorList>
    </citation>
    <scope>NUCLEOTIDE SEQUENCE</scope>
    <source>
        <strain evidence="1">Expedition CK06-06</strain>
    </source>
</reference>
<evidence type="ECO:0000313" key="1">
    <source>
        <dbReference type="EMBL" id="GAI63069.1"/>
    </source>
</evidence>
<dbReference type="EMBL" id="BARW01000345">
    <property type="protein sequence ID" value="GAI63069.1"/>
    <property type="molecule type" value="Genomic_DNA"/>
</dbReference>
<comment type="caution">
    <text evidence="1">The sequence shown here is derived from an EMBL/GenBank/DDBJ whole genome shotgun (WGS) entry which is preliminary data.</text>
</comment>
<gene>
    <name evidence="1" type="ORF">S12H4_01645</name>
</gene>
<proteinExistence type="predicted"/>
<sequence>MTPSMGQMGQYLSYFTLICVWIAMPSTAELRLLEGDKRLSKNYRRLLSVRLSNRVSRAMDLVGDPSLEHYRNLAHLESLASHLAHDRMFRKAFLESLQGIDGSIPIWDESP</sequence>
<dbReference type="AlphaFoldDB" id="X1S5K8"/>
<protein>
    <submittedName>
        <fullName evidence="1">Uncharacterized protein</fullName>
    </submittedName>
</protein>
<name>X1S5K8_9ZZZZ</name>